<dbReference type="InterPro" id="IPR030417">
    <property type="entry name" value="MS4A"/>
</dbReference>
<feature type="transmembrane region" description="Helical" evidence="6">
    <location>
        <begin position="113"/>
        <end position="137"/>
    </location>
</feature>
<dbReference type="Proteomes" id="UP001178508">
    <property type="component" value="Chromosome 8"/>
</dbReference>
<evidence type="ECO:0000256" key="2">
    <source>
        <dbReference type="ARBA" id="ARBA00009565"/>
    </source>
</evidence>
<keyword evidence="4 6" id="KW-1133">Transmembrane helix</keyword>
<proteinExistence type="inferred from homology"/>
<keyword evidence="8" id="KW-1185">Reference proteome</keyword>
<dbReference type="PANTHER" id="PTHR23320">
    <property type="entry name" value="MEMBRANE-SPANNING 4-DOMAINS SUBFAMILY A MS4A -RELATED"/>
    <property type="match status" value="1"/>
</dbReference>
<accession>A0AAV1FNZ2</accession>
<dbReference type="Pfam" id="PF04103">
    <property type="entry name" value="CD20"/>
    <property type="match status" value="1"/>
</dbReference>
<reference evidence="7" key="1">
    <citation type="submission" date="2023-08" db="EMBL/GenBank/DDBJ databases">
        <authorList>
            <person name="Alioto T."/>
            <person name="Alioto T."/>
            <person name="Gomez Garrido J."/>
        </authorList>
    </citation>
    <scope>NUCLEOTIDE SEQUENCE</scope>
</reference>
<evidence type="ECO:0000256" key="1">
    <source>
        <dbReference type="ARBA" id="ARBA00004141"/>
    </source>
</evidence>
<keyword evidence="5 6" id="KW-0472">Membrane</keyword>
<dbReference type="EMBL" id="OY660871">
    <property type="protein sequence ID" value="CAJ1062878.1"/>
    <property type="molecule type" value="Genomic_DNA"/>
</dbReference>
<evidence type="ECO:0000313" key="8">
    <source>
        <dbReference type="Proteomes" id="UP001178508"/>
    </source>
</evidence>
<feature type="transmembrane region" description="Helical" evidence="6">
    <location>
        <begin position="47"/>
        <end position="67"/>
    </location>
</feature>
<evidence type="ECO:0000256" key="3">
    <source>
        <dbReference type="ARBA" id="ARBA00022692"/>
    </source>
</evidence>
<dbReference type="GO" id="GO:0016020">
    <property type="term" value="C:membrane"/>
    <property type="evidence" value="ECO:0007669"/>
    <property type="project" value="UniProtKB-SubCell"/>
</dbReference>
<dbReference type="PANTHER" id="PTHR23320:SF125">
    <property type="entry name" value="TRANSMEMBRANE PROTEIN 176L.1-RELATED"/>
    <property type="match status" value="1"/>
</dbReference>
<evidence type="ECO:0000256" key="5">
    <source>
        <dbReference type="ARBA" id="ARBA00023136"/>
    </source>
</evidence>
<evidence type="ECO:0000256" key="4">
    <source>
        <dbReference type="ARBA" id="ARBA00022989"/>
    </source>
</evidence>
<keyword evidence="3 6" id="KW-0812">Transmembrane</keyword>
<gene>
    <name evidence="7" type="ORF">XNOV1_A002659</name>
</gene>
<protein>
    <submittedName>
        <fullName evidence="7">Uncharacterized protein LOC117823228 isoform X2</fullName>
    </submittedName>
</protein>
<comment type="subcellular location">
    <subcellularLocation>
        <location evidence="1">Membrane</location>
        <topology evidence="1">Multi-pass membrane protein</topology>
    </subcellularLocation>
</comment>
<sequence>MSVTVVKDKGVTMITVVSDVKSMLPPLCQILKALCYSPRCCSVRPGMLQTGVTAALGTVQILVGLFNLGLGPGRTSQHPRDFADLGVAYWLGGVFLVTGLVTVLAGQFPFVCLVGFTVFMNLLASLSSTIGIVMYSMDLGEVISDDYCWDVEDKDSCIYMEFFYKRMLKAMDITMLILTVLLLSVSISLSVLAIRALCRKTEKSFRDVEPELTEVLLTKPEP</sequence>
<evidence type="ECO:0000256" key="6">
    <source>
        <dbReference type="SAM" id="Phobius"/>
    </source>
</evidence>
<name>A0AAV1FNZ2_XYRNO</name>
<dbReference type="InterPro" id="IPR007237">
    <property type="entry name" value="CD20-like"/>
</dbReference>
<comment type="similarity">
    <text evidence="2">Belongs to the MS4A family.</text>
</comment>
<feature type="transmembrane region" description="Helical" evidence="6">
    <location>
        <begin position="173"/>
        <end position="197"/>
    </location>
</feature>
<dbReference type="AlphaFoldDB" id="A0AAV1FNZ2"/>
<organism evidence="7 8">
    <name type="scientific">Xyrichtys novacula</name>
    <name type="common">Pearly razorfish</name>
    <name type="synonym">Hemipteronotus novacula</name>
    <dbReference type="NCBI Taxonomy" id="13765"/>
    <lineage>
        <taxon>Eukaryota</taxon>
        <taxon>Metazoa</taxon>
        <taxon>Chordata</taxon>
        <taxon>Craniata</taxon>
        <taxon>Vertebrata</taxon>
        <taxon>Euteleostomi</taxon>
        <taxon>Actinopterygii</taxon>
        <taxon>Neopterygii</taxon>
        <taxon>Teleostei</taxon>
        <taxon>Neoteleostei</taxon>
        <taxon>Acanthomorphata</taxon>
        <taxon>Eupercaria</taxon>
        <taxon>Labriformes</taxon>
        <taxon>Labridae</taxon>
        <taxon>Xyrichtys</taxon>
    </lineage>
</organism>
<evidence type="ECO:0000313" key="7">
    <source>
        <dbReference type="EMBL" id="CAJ1062878.1"/>
    </source>
</evidence>
<feature type="transmembrane region" description="Helical" evidence="6">
    <location>
        <begin position="87"/>
        <end position="106"/>
    </location>
</feature>